<sequence length="49" mass="5702">MGEAKMVCRDKTVLENQNLLVEINAWGSELARIYDKTHDREVIWEGDPK</sequence>
<name>A0A9D1KGK4_9FIRM</name>
<dbReference type="AlphaFoldDB" id="A0A9D1KGK4"/>
<proteinExistence type="predicted"/>
<evidence type="ECO:0000313" key="1">
    <source>
        <dbReference type="EMBL" id="HIT42940.1"/>
    </source>
</evidence>
<comment type="caution">
    <text evidence="1">The sequence shown here is derived from an EMBL/GenBank/DDBJ whole genome shotgun (WGS) entry which is preliminary data.</text>
</comment>
<gene>
    <name evidence="1" type="ORF">IAB60_12755</name>
</gene>
<feature type="non-terminal residue" evidence="1">
    <location>
        <position position="49"/>
    </location>
</feature>
<reference evidence="1" key="1">
    <citation type="submission" date="2020-10" db="EMBL/GenBank/DDBJ databases">
        <authorList>
            <person name="Gilroy R."/>
        </authorList>
    </citation>
    <scope>NUCLEOTIDE SEQUENCE</scope>
    <source>
        <strain evidence="1">CHK123-3438</strain>
    </source>
</reference>
<evidence type="ECO:0000313" key="2">
    <source>
        <dbReference type="Proteomes" id="UP000886860"/>
    </source>
</evidence>
<organism evidence="1 2">
    <name type="scientific">Candidatus Caccovicinus merdipullorum</name>
    <dbReference type="NCBI Taxonomy" id="2840724"/>
    <lineage>
        <taxon>Bacteria</taxon>
        <taxon>Bacillati</taxon>
        <taxon>Bacillota</taxon>
        <taxon>Clostridia</taxon>
        <taxon>Eubacteriales</taxon>
        <taxon>Candidatus Caccovicinus</taxon>
    </lineage>
</organism>
<reference evidence="1" key="2">
    <citation type="journal article" date="2021" name="PeerJ">
        <title>Extensive microbial diversity within the chicken gut microbiome revealed by metagenomics and culture.</title>
        <authorList>
            <person name="Gilroy R."/>
            <person name="Ravi A."/>
            <person name="Getino M."/>
            <person name="Pursley I."/>
            <person name="Horton D.L."/>
            <person name="Alikhan N.F."/>
            <person name="Baker D."/>
            <person name="Gharbi K."/>
            <person name="Hall N."/>
            <person name="Watson M."/>
            <person name="Adriaenssens E.M."/>
            <person name="Foster-Nyarko E."/>
            <person name="Jarju S."/>
            <person name="Secka A."/>
            <person name="Antonio M."/>
            <person name="Oren A."/>
            <person name="Chaudhuri R.R."/>
            <person name="La Ragione R."/>
            <person name="Hildebrand F."/>
            <person name="Pallen M.J."/>
        </authorList>
    </citation>
    <scope>NUCLEOTIDE SEQUENCE</scope>
    <source>
        <strain evidence="1">CHK123-3438</strain>
    </source>
</reference>
<dbReference type="EMBL" id="DVKS01000210">
    <property type="protein sequence ID" value="HIT42940.1"/>
    <property type="molecule type" value="Genomic_DNA"/>
</dbReference>
<protein>
    <submittedName>
        <fullName evidence="1">Uncharacterized protein</fullName>
    </submittedName>
</protein>
<accession>A0A9D1KGK4</accession>
<dbReference type="Proteomes" id="UP000886860">
    <property type="component" value="Unassembled WGS sequence"/>
</dbReference>